<keyword evidence="2" id="KW-1185">Reference proteome</keyword>
<protein>
    <recommendedName>
        <fullName evidence="3">YkgJ family cysteine cluster protein</fullName>
    </recommendedName>
</protein>
<dbReference type="Pfam" id="PF03692">
    <property type="entry name" value="CxxCxxCC"/>
    <property type="match status" value="1"/>
</dbReference>
<sequence length="263" mass="28659">MSSPASPASPASPLLYFSHRHASFSTTLTDCRKQGELSETMFDEADAQFEARVTESCKGADPIACGRGCATCCSLRVTATAPEVLRVARHLRERVDGDTCVRLVRRLFEADGLTRDLDESERVALRHKCPFIDKAACVIYPVRPLACRGHASHSRKACVQAARGQIDSVPHSVAHRDARSLIQNALQSALRDTGLGWGAYELNHALRIALATPDAEARYLQGEDLFADAQVHEVPAHEMAEGFDLIKKMANTAVPAVRRNVAS</sequence>
<accession>A0ABP9R718</accession>
<dbReference type="InterPro" id="IPR005358">
    <property type="entry name" value="Puta_zinc/iron-chelating_dom"/>
</dbReference>
<proteinExistence type="predicted"/>
<gene>
    <name evidence="1" type="ORF">GCM10025770_37400</name>
</gene>
<evidence type="ECO:0000313" key="2">
    <source>
        <dbReference type="Proteomes" id="UP001500547"/>
    </source>
</evidence>
<reference evidence="2" key="1">
    <citation type="journal article" date="2019" name="Int. J. Syst. Evol. Microbiol.">
        <title>The Global Catalogue of Microorganisms (GCM) 10K type strain sequencing project: providing services to taxonomists for standard genome sequencing and annotation.</title>
        <authorList>
            <consortium name="The Broad Institute Genomics Platform"/>
            <consortium name="The Broad Institute Genome Sequencing Center for Infectious Disease"/>
            <person name="Wu L."/>
            <person name="Ma J."/>
        </authorList>
    </citation>
    <scope>NUCLEOTIDE SEQUENCE [LARGE SCALE GENOMIC DNA]</scope>
    <source>
        <strain evidence="2">JCM 18715</strain>
    </source>
</reference>
<dbReference type="Proteomes" id="UP001500547">
    <property type="component" value="Unassembled WGS sequence"/>
</dbReference>
<evidence type="ECO:0000313" key="1">
    <source>
        <dbReference type="EMBL" id="GAA5171948.1"/>
    </source>
</evidence>
<evidence type="ECO:0008006" key="3">
    <source>
        <dbReference type="Google" id="ProtNLM"/>
    </source>
</evidence>
<organism evidence="1 2">
    <name type="scientific">Viridibacterium curvum</name>
    <dbReference type="NCBI Taxonomy" id="1101404"/>
    <lineage>
        <taxon>Bacteria</taxon>
        <taxon>Pseudomonadati</taxon>
        <taxon>Pseudomonadota</taxon>
        <taxon>Betaproteobacteria</taxon>
        <taxon>Rhodocyclales</taxon>
        <taxon>Rhodocyclaceae</taxon>
        <taxon>Viridibacterium</taxon>
    </lineage>
</organism>
<comment type="caution">
    <text evidence="1">The sequence shown here is derived from an EMBL/GenBank/DDBJ whole genome shotgun (WGS) entry which is preliminary data.</text>
</comment>
<name>A0ABP9R718_9RHOO</name>
<dbReference type="EMBL" id="BAABLD010000017">
    <property type="protein sequence ID" value="GAA5171948.1"/>
    <property type="molecule type" value="Genomic_DNA"/>
</dbReference>
<dbReference type="RefSeq" id="WP_345534634.1">
    <property type="nucleotide sequence ID" value="NZ_BAABLD010000017.1"/>
</dbReference>